<evidence type="ECO:0000313" key="2">
    <source>
        <dbReference type="Proteomes" id="UP000177747"/>
    </source>
</evidence>
<gene>
    <name evidence="1" type="ORF">A2W70_02670</name>
</gene>
<accession>A0A1F5HUA3</accession>
<reference evidence="1 2" key="1">
    <citation type="journal article" date="2016" name="Nat. Commun.">
        <title>Thousands of microbial genomes shed light on interconnected biogeochemical processes in an aquifer system.</title>
        <authorList>
            <person name="Anantharaman K."/>
            <person name="Brown C.T."/>
            <person name="Hug L.A."/>
            <person name="Sharon I."/>
            <person name="Castelle C.J."/>
            <person name="Probst A.J."/>
            <person name="Thomas B.C."/>
            <person name="Singh A."/>
            <person name="Wilkins M.J."/>
            <person name="Karaoz U."/>
            <person name="Brodie E.L."/>
            <person name="Williams K.H."/>
            <person name="Hubbard S.S."/>
            <person name="Banfield J.F."/>
        </authorList>
    </citation>
    <scope>NUCLEOTIDE SEQUENCE [LARGE SCALE GENOMIC DNA]</scope>
</reference>
<dbReference type="EMBL" id="MFBU01000005">
    <property type="protein sequence ID" value="OGE07663.1"/>
    <property type="molecule type" value="Genomic_DNA"/>
</dbReference>
<sequence length="167" mass="18181">MAEFQETATASVDEQWSIPTASELKETESRLLNLKTGQAFTGTLIRGSGDEPGLEKKTGLSLTTSPLLASDYGRRKKGARVSAVRVEFQNPLCVTSHEGAVNALRTDGTDRDMNTAHRYLHNLAKFREAEAIIAGRAQKAGYDGIIYRGNPNLMEVVDLRTVVAETA</sequence>
<organism evidence="1 2">
    <name type="scientific">Candidatus Curtissbacteria bacterium RIFCSPLOWO2_02_41_11</name>
    <dbReference type="NCBI Taxonomy" id="1797731"/>
    <lineage>
        <taxon>Bacteria</taxon>
        <taxon>Candidatus Curtissiibacteriota</taxon>
    </lineage>
</organism>
<dbReference type="AlphaFoldDB" id="A0A1F5HUA3"/>
<dbReference type="Proteomes" id="UP000177747">
    <property type="component" value="Unassembled WGS sequence"/>
</dbReference>
<protein>
    <submittedName>
        <fullName evidence="1">Uncharacterized protein</fullName>
    </submittedName>
</protein>
<name>A0A1F5HUA3_9BACT</name>
<evidence type="ECO:0000313" key="1">
    <source>
        <dbReference type="EMBL" id="OGE07663.1"/>
    </source>
</evidence>
<comment type="caution">
    <text evidence="1">The sequence shown here is derived from an EMBL/GenBank/DDBJ whole genome shotgun (WGS) entry which is preliminary data.</text>
</comment>
<proteinExistence type="predicted"/>